<protein>
    <submittedName>
        <fullName evidence="2">Uncharacterized protein</fullName>
    </submittedName>
</protein>
<feature type="region of interest" description="Disordered" evidence="1">
    <location>
        <begin position="1"/>
        <end position="26"/>
    </location>
</feature>
<evidence type="ECO:0000256" key="1">
    <source>
        <dbReference type="SAM" id="MobiDB-lite"/>
    </source>
</evidence>
<sequence>MERHGQEGGARSLRRHNEQVKAVTSSSKRGSVAEICMRIAEANPQRRYTAAPMTSLPCKYPPTPCPSLYKPPLECFYGGVGQSAGLQTVMKPLKLASTSGGG</sequence>
<proteinExistence type="predicted"/>
<keyword evidence="3" id="KW-1185">Reference proteome</keyword>
<comment type="caution">
    <text evidence="2">The sequence shown here is derived from an EMBL/GenBank/DDBJ whole genome shotgun (WGS) entry which is preliminary data.</text>
</comment>
<dbReference type="Proteomes" id="UP000324222">
    <property type="component" value="Unassembled WGS sequence"/>
</dbReference>
<dbReference type="EMBL" id="VSRR010048440">
    <property type="protein sequence ID" value="MPC78446.1"/>
    <property type="molecule type" value="Genomic_DNA"/>
</dbReference>
<evidence type="ECO:0000313" key="2">
    <source>
        <dbReference type="EMBL" id="MPC78446.1"/>
    </source>
</evidence>
<evidence type="ECO:0000313" key="3">
    <source>
        <dbReference type="Proteomes" id="UP000324222"/>
    </source>
</evidence>
<gene>
    <name evidence="2" type="ORF">E2C01_072931</name>
</gene>
<accession>A0A5B7I975</accession>
<organism evidence="2 3">
    <name type="scientific">Portunus trituberculatus</name>
    <name type="common">Swimming crab</name>
    <name type="synonym">Neptunus trituberculatus</name>
    <dbReference type="NCBI Taxonomy" id="210409"/>
    <lineage>
        <taxon>Eukaryota</taxon>
        <taxon>Metazoa</taxon>
        <taxon>Ecdysozoa</taxon>
        <taxon>Arthropoda</taxon>
        <taxon>Crustacea</taxon>
        <taxon>Multicrustacea</taxon>
        <taxon>Malacostraca</taxon>
        <taxon>Eumalacostraca</taxon>
        <taxon>Eucarida</taxon>
        <taxon>Decapoda</taxon>
        <taxon>Pleocyemata</taxon>
        <taxon>Brachyura</taxon>
        <taxon>Eubrachyura</taxon>
        <taxon>Portunoidea</taxon>
        <taxon>Portunidae</taxon>
        <taxon>Portuninae</taxon>
        <taxon>Portunus</taxon>
    </lineage>
</organism>
<name>A0A5B7I975_PORTR</name>
<reference evidence="2 3" key="1">
    <citation type="submission" date="2019-05" db="EMBL/GenBank/DDBJ databases">
        <title>Another draft genome of Portunus trituberculatus and its Hox gene families provides insights of decapod evolution.</title>
        <authorList>
            <person name="Jeong J.-H."/>
            <person name="Song I."/>
            <person name="Kim S."/>
            <person name="Choi T."/>
            <person name="Kim D."/>
            <person name="Ryu S."/>
            <person name="Kim W."/>
        </authorList>
    </citation>
    <scope>NUCLEOTIDE SEQUENCE [LARGE SCALE GENOMIC DNA]</scope>
    <source>
        <tissue evidence="2">Muscle</tissue>
    </source>
</reference>
<dbReference type="AlphaFoldDB" id="A0A5B7I975"/>